<dbReference type="InterPro" id="IPR005654">
    <property type="entry name" value="ATPase_AFG1-like"/>
</dbReference>
<dbReference type="PANTHER" id="PTHR12169">
    <property type="entry name" value="ATPASE N2B"/>
    <property type="match status" value="1"/>
</dbReference>
<dbReference type="GO" id="GO:0051301">
    <property type="term" value="P:cell division"/>
    <property type="evidence" value="ECO:0007669"/>
    <property type="project" value="UniProtKB-KW"/>
</dbReference>
<dbReference type="AlphaFoldDB" id="A0A5B8XEP0"/>
<dbReference type="GO" id="GO:0005524">
    <property type="term" value="F:ATP binding"/>
    <property type="evidence" value="ECO:0007669"/>
    <property type="project" value="UniProtKB-KW"/>
</dbReference>
<sequence>MEINFDARQRELLEVLSGYKAKRRFWQRGRKSGVYIYGGVGRGKTMIMDVFFKEARYRNKMRMHLIELMQEVSRFINEGKELGYADPMMYVFKRYRHLGLLCIDEFEVLDVVSSVLIRRLLIFLGKRGCILVITSNTYTSDLYANGLQRERFLELIEYFNRQMEVFYLDSGCDYRGLMDGSERNFIISKDKQEGFIRQILWGNGLVEYEEIDFSFKRVGIEHCNGMALIDFEEFCKKPYGARDYAILCGRFERFVIYNIEMPSEDRNALLRFICLIDILYDGAREIKTVADFNYREHGEDIASSMPILRRAISRVFS</sequence>
<dbReference type="InterPro" id="IPR027417">
    <property type="entry name" value="P-loop_NTPase"/>
</dbReference>
<dbReference type="RefSeq" id="WP_146821005.1">
    <property type="nucleotide sequence ID" value="NZ_CP029077.1"/>
</dbReference>
<proteinExistence type="predicted"/>
<evidence type="ECO:0000256" key="1">
    <source>
        <dbReference type="ARBA" id="ARBA00022741"/>
    </source>
</evidence>
<keyword evidence="3" id="KW-0132">Cell division</keyword>
<dbReference type="NCBIfam" id="NF040713">
    <property type="entry name" value="ZapE"/>
    <property type="match status" value="1"/>
</dbReference>
<evidence type="ECO:0000313" key="4">
    <source>
        <dbReference type="Proteomes" id="UP000321934"/>
    </source>
</evidence>
<keyword evidence="3" id="KW-0131">Cell cycle</keyword>
<dbReference type="SUPFAM" id="SSF52540">
    <property type="entry name" value="P-loop containing nucleoside triphosphate hydrolases"/>
    <property type="match status" value="1"/>
</dbReference>
<name>A0A5B8XEP0_9RICK</name>
<dbReference type="GO" id="GO:0016887">
    <property type="term" value="F:ATP hydrolysis activity"/>
    <property type="evidence" value="ECO:0007669"/>
    <property type="project" value="InterPro"/>
</dbReference>
<dbReference type="Proteomes" id="UP000321934">
    <property type="component" value="Chromosome"/>
</dbReference>
<dbReference type="EMBL" id="CP029077">
    <property type="protein sequence ID" value="QED23710.1"/>
    <property type="molecule type" value="Genomic_DNA"/>
</dbReference>
<organism evidence="3 4">
    <name type="scientific">Candidatus Deianiraea vastatrix</name>
    <dbReference type="NCBI Taxonomy" id="2163644"/>
    <lineage>
        <taxon>Bacteria</taxon>
        <taxon>Pseudomonadati</taxon>
        <taxon>Pseudomonadota</taxon>
        <taxon>Alphaproteobacteria</taxon>
        <taxon>Rickettsiales</taxon>
        <taxon>Candidatus Deianiraeaceae</taxon>
        <taxon>Candidatus Deianiraea</taxon>
    </lineage>
</organism>
<dbReference type="Pfam" id="PF03969">
    <property type="entry name" value="AFG1_ATPase"/>
    <property type="match status" value="1"/>
</dbReference>
<dbReference type="PANTHER" id="PTHR12169:SF6">
    <property type="entry name" value="AFG1-LIKE ATPASE"/>
    <property type="match status" value="1"/>
</dbReference>
<accession>A0A5B8XEP0</accession>
<dbReference type="OrthoDB" id="9774491at2"/>
<gene>
    <name evidence="3" type="ORF">Deia_00923</name>
</gene>
<keyword evidence="4" id="KW-1185">Reference proteome</keyword>
<keyword evidence="2" id="KW-0067">ATP-binding</keyword>
<dbReference type="GO" id="GO:0005737">
    <property type="term" value="C:cytoplasm"/>
    <property type="evidence" value="ECO:0007669"/>
    <property type="project" value="TreeGrafter"/>
</dbReference>
<evidence type="ECO:0000256" key="2">
    <source>
        <dbReference type="ARBA" id="ARBA00022840"/>
    </source>
</evidence>
<keyword evidence="1" id="KW-0547">Nucleotide-binding</keyword>
<evidence type="ECO:0000313" key="3">
    <source>
        <dbReference type="EMBL" id="QED23710.1"/>
    </source>
</evidence>
<dbReference type="Gene3D" id="3.40.50.300">
    <property type="entry name" value="P-loop containing nucleotide triphosphate hydrolases"/>
    <property type="match status" value="1"/>
</dbReference>
<reference evidence="3 4" key="1">
    <citation type="journal article" date="2019" name="ISME J.">
        <title>Deianiraea, an extracellular bacterium associated with the ciliate Paramecium, suggests an alternative scenario for the evolution of Rickettsiales.</title>
        <authorList>
            <person name="Castelli M."/>
            <person name="Sabaneyeva E."/>
            <person name="Lanzoni O."/>
            <person name="Lebedeva N."/>
            <person name="Floriano A.M."/>
            <person name="Gaiarsa S."/>
            <person name="Benken K."/>
            <person name="Modeo L."/>
            <person name="Bandi C."/>
            <person name="Potekhin A."/>
            <person name="Sassera D."/>
            <person name="Petroni G."/>
        </authorList>
    </citation>
    <scope>NUCLEOTIDE SEQUENCE [LARGE SCALE GENOMIC DNA]</scope>
    <source>
        <strain evidence="3">CyL4-1</strain>
    </source>
</reference>
<protein>
    <submittedName>
        <fullName evidence="3">Cell division protein ZapE-like ATPase</fullName>
    </submittedName>
</protein>